<evidence type="ECO:0000259" key="2">
    <source>
        <dbReference type="Pfam" id="PF20167"/>
    </source>
</evidence>
<sequence length="372" mass="42465">MRMHQWPRGPLCMFKHAEPASISFILPSYHLNSTSLLLQTLTHTHHSLQSSSSSSFPIIIAKWLAKEKALQGNHPQGLVAHLPAAKPHKKLRASKPQLMRKGDKFLVRGRRVREQIFARGWQFMYDLAIPINVSLVHKFYANHDQKNQPEVYIRGRKIPSHIGEIKGVLGIPRLEGKSEHRELGDKVNKNILNNEAWMWMKLAVCNILPTRHGTTLGVDHILLIDALIKGMTISLSRVMVLAMNDDPKKSMRQILPFPMFITKWAEGAGLPTYPGDEIFNPTRKELMRALRRNEHIMHRHEQLLLMPHPGIDTSQLERVSSAEVSEHQQQPAGDPKDEAGLDEDSSEEKLSRLEAIFRRHCFTLVHRGPCTF</sequence>
<proteinExistence type="predicted"/>
<dbReference type="Pfam" id="PF20167">
    <property type="entry name" value="Transposase_32"/>
    <property type="match status" value="1"/>
</dbReference>
<dbReference type="InterPro" id="IPR046796">
    <property type="entry name" value="Transposase_32_dom"/>
</dbReference>
<feature type="domain" description="Putative plant transposon protein" evidence="2">
    <location>
        <begin position="119"/>
        <end position="270"/>
    </location>
</feature>
<evidence type="ECO:0000256" key="1">
    <source>
        <dbReference type="SAM" id="MobiDB-lite"/>
    </source>
</evidence>
<dbReference type="Proteomes" id="UP001341840">
    <property type="component" value="Unassembled WGS sequence"/>
</dbReference>
<evidence type="ECO:0000313" key="4">
    <source>
        <dbReference type="Proteomes" id="UP001341840"/>
    </source>
</evidence>
<dbReference type="EMBL" id="JASCZI010272733">
    <property type="protein sequence ID" value="MED6223325.1"/>
    <property type="molecule type" value="Genomic_DNA"/>
</dbReference>
<gene>
    <name evidence="3" type="ORF">PIB30_072901</name>
</gene>
<keyword evidence="4" id="KW-1185">Reference proteome</keyword>
<reference evidence="3 4" key="1">
    <citation type="journal article" date="2023" name="Plants (Basel)">
        <title>Bridging the Gap: Combining Genomics and Transcriptomics Approaches to Understand Stylosanthes scabra, an Orphan Legume from the Brazilian Caatinga.</title>
        <authorList>
            <person name="Ferreira-Neto J.R.C."/>
            <person name="da Silva M.D."/>
            <person name="Binneck E."/>
            <person name="de Melo N.F."/>
            <person name="da Silva R.H."/>
            <person name="de Melo A.L.T.M."/>
            <person name="Pandolfi V."/>
            <person name="Bustamante F.O."/>
            <person name="Brasileiro-Vidal A.C."/>
            <person name="Benko-Iseppon A.M."/>
        </authorList>
    </citation>
    <scope>NUCLEOTIDE SEQUENCE [LARGE SCALE GENOMIC DNA]</scope>
    <source>
        <tissue evidence="3">Leaves</tissue>
    </source>
</reference>
<organism evidence="3 4">
    <name type="scientific">Stylosanthes scabra</name>
    <dbReference type="NCBI Taxonomy" id="79078"/>
    <lineage>
        <taxon>Eukaryota</taxon>
        <taxon>Viridiplantae</taxon>
        <taxon>Streptophyta</taxon>
        <taxon>Embryophyta</taxon>
        <taxon>Tracheophyta</taxon>
        <taxon>Spermatophyta</taxon>
        <taxon>Magnoliopsida</taxon>
        <taxon>eudicotyledons</taxon>
        <taxon>Gunneridae</taxon>
        <taxon>Pentapetalae</taxon>
        <taxon>rosids</taxon>
        <taxon>fabids</taxon>
        <taxon>Fabales</taxon>
        <taxon>Fabaceae</taxon>
        <taxon>Papilionoideae</taxon>
        <taxon>50 kb inversion clade</taxon>
        <taxon>dalbergioids sensu lato</taxon>
        <taxon>Dalbergieae</taxon>
        <taxon>Pterocarpus clade</taxon>
        <taxon>Stylosanthes</taxon>
    </lineage>
</organism>
<evidence type="ECO:0000313" key="3">
    <source>
        <dbReference type="EMBL" id="MED6223325.1"/>
    </source>
</evidence>
<feature type="region of interest" description="Disordered" evidence="1">
    <location>
        <begin position="317"/>
        <end position="347"/>
    </location>
</feature>
<protein>
    <recommendedName>
        <fullName evidence="2">Putative plant transposon protein domain-containing protein</fullName>
    </recommendedName>
</protein>
<name>A0ABU6ZMW4_9FABA</name>
<accession>A0ABU6ZMW4</accession>
<comment type="caution">
    <text evidence="3">The sequence shown here is derived from an EMBL/GenBank/DDBJ whole genome shotgun (WGS) entry which is preliminary data.</text>
</comment>